<proteinExistence type="predicted"/>
<protein>
    <submittedName>
        <fullName evidence="2">Uncharacterized protein</fullName>
    </submittedName>
</protein>
<gene>
    <name evidence="2" type="ORF">KIL84_012928</name>
</gene>
<evidence type="ECO:0000313" key="3">
    <source>
        <dbReference type="Proteomes" id="UP000827986"/>
    </source>
</evidence>
<sequence>MIRHTQHSPAGSGLSEGRQALPQHRNPCLPRHAPGRKADASGMPESWNVTESLWPRHQPARCKAAGRGSEGDRLGRGPCHIGPAGREPEMPVPLPHANQTPGPGQSPQPGSSYLRVRRGGALCRCLHKLLYNQCGSLALGAEFTAQLPPQHGPCPPSPRSALFSPQRPAQPLANLQPPTPANPESMSIRWEQAP</sequence>
<evidence type="ECO:0000256" key="1">
    <source>
        <dbReference type="SAM" id="MobiDB-lite"/>
    </source>
</evidence>
<dbReference type="EMBL" id="JAHDVG010000464">
    <property type="protein sequence ID" value="KAH1184987.1"/>
    <property type="molecule type" value="Genomic_DNA"/>
</dbReference>
<feature type="compositionally biased region" description="Low complexity" evidence="1">
    <location>
        <begin position="99"/>
        <end position="112"/>
    </location>
</feature>
<comment type="caution">
    <text evidence="2">The sequence shown here is derived from an EMBL/GenBank/DDBJ whole genome shotgun (WGS) entry which is preliminary data.</text>
</comment>
<feature type="region of interest" description="Disordered" evidence="1">
    <location>
        <begin position="1"/>
        <end position="44"/>
    </location>
</feature>
<evidence type="ECO:0000313" key="2">
    <source>
        <dbReference type="EMBL" id="KAH1184987.1"/>
    </source>
</evidence>
<dbReference type="Proteomes" id="UP000827986">
    <property type="component" value="Unassembled WGS sequence"/>
</dbReference>
<feature type="region of interest" description="Disordered" evidence="1">
    <location>
        <begin position="149"/>
        <end position="194"/>
    </location>
</feature>
<accession>A0A9D3XS14</accession>
<feature type="region of interest" description="Disordered" evidence="1">
    <location>
        <begin position="58"/>
        <end position="113"/>
    </location>
</feature>
<name>A0A9D3XS14_9SAUR</name>
<reference evidence="2" key="1">
    <citation type="submission" date="2021-09" db="EMBL/GenBank/DDBJ databases">
        <title>The genome of Mauremys mutica provides insights into the evolution of semi-aquatic lifestyle.</title>
        <authorList>
            <person name="Gong S."/>
            <person name="Gao Y."/>
        </authorList>
    </citation>
    <scope>NUCLEOTIDE SEQUENCE</scope>
    <source>
        <strain evidence="2">MM-2020</strain>
        <tissue evidence="2">Muscle</tissue>
    </source>
</reference>
<dbReference type="AlphaFoldDB" id="A0A9D3XS14"/>
<keyword evidence="3" id="KW-1185">Reference proteome</keyword>
<organism evidence="2 3">
    <name type="scientific">Mauremys mutica</name>
    <name type="common">yellowpond turtle</name>
    <dbReference type="NCBI Taxonomy" id="74926"/>
    <lineage>
        <taxon>Eukaryota</taxon>
        <taxon>Metazoa</taxon>
        <taxon>Chordata</taxon>
        <taxon>Craniata</taxon>
        <taxon>Vertebrata</taxon>
        <taxon>Euteleostomi</taxon>
        <taxon>Archelosauria</taxon>
        <taxon>Testudinata</taxon>
        <taxon>Testudines</taxon>
        <taxon>Cryptodira</taxon>
        <taxon>Durocryptodira</taxon>
        <taxon>Testudinoidea</taxon>
        <taxon>Geoemydidae</taxon>
        <taxon>Geoemydinae</taxon>
        <taxon>Mauremys</taxon>
    </lineage>
</organism>